<evidence type="ECO:0000313" key="4">
    <source>
        <dbReference type="Proteomes" id="UP001303564"/>
    </source>
</evidence>
<protein>
    <submittedName>
        <fullName evidence="1">Nucleoside 2-deoxyribosyltransferase</fullName>
    </submittedName>
</protein>
<dbReference type="InterPro" id="IPR007710">
    <property type="entry name" value="Nucleoside_deoxyribTrfase"/>
</dbReference>
<name>A0AAN1KE92_LACCA</name>
<dbReference type="Proteomes" id="UP000195609">
    <property type="component" value="Chromosome"/>
</dbReference>
<dbReference type="GO" id="GO:0070694">
    <property type="term" value="F:5-hydroxymethyl-dUMP N-hydrolase activity"/>
    <property type="evidence" value="ECO:0007669"/>
    <property type="project" value="TreeGrafter"/>
</dbReference>
<dbReference type="RefSeq" id="WP_087912346.1">
    <property type="nucleotide sequence ID" value="NZ_CP017065.1"/>
</dbReference>
<dbReference type="Gene3D" id="3.40.50.450">
    <property type="match status" value="1"/>
</dbReference>
<accession>A0AAN1KE92</accession>
<dbReference type="InterPro" id="IPR051239">
    <property type="entry name" value="2'-dNMP_N-hydrolase"/>
</dbReference>
<reference evidence="1 3" key="1">
    <citation type="journal article" date="2017" name="Front. Immunol.">
        <title>Complete Genome Sequence of Lactobacillus casei LC5, a Potential Probiotics for Atopic Dermatitis.</title>
        <authorList>
            <person name="Kang J."/>
            <person name="Chung W.H."/>
            <person name="Lim T.J."/>
            <person name="Whon T.W."/>
            <person name="Lim S."/>
            <person name="Nam Y.D."/>
        </authorList>
    </citation>
    <scope>NUCLEOTIDE SEQUENCE [LARGE SCALE GENOMIC DNA]</scope>
    <source>
        <strain evidence="1 3">LC5</strain>
    </source>
</reference>
<evidence type="ECO:0000313" key="2">
    <source>
        <dbReference type="EMBL" id="WNX26456.1"/>
    </source>
</evidence>
<gene>
    <name evidence="1" type="ORF">BGL52_08650</name>
    <name evidence="2" type="ORF">RWA16_08415</name>
</gene>
<dbReference type="AlphaFoldDB" id="A0AAN1KE92"/>
<dbReference type="Proteomes" id="UP001303564">
    <property type="component" value="Chromosome"/>
</dbReference>
<dbReference type="PANTHER" id="PTHR15364:SF0">
    <property type="entry name" value="2'-DEOXYNUCLEOSIDE 5'-PHOSPHATE N-HYDROLASE 1"/>
    <property type="match status" value="1"/>
</dbReference>
<proteinExistence type="predicted"/>
<evidence type="ECO:0000313" key="1">
    <source>
        <dbReference type="EMBL" id="ARY91822.1"/>
    </source>
</evidence>
<sequence length="162" mass="17659">MKIYFANALFSHADFDYNAKLAAQIRTAVPEVDLYVPQENAAINNKEAYADSKMIAQADTDRLEAADLLVAILDGPVIDNGVATEIGVAYATKIPILGLYTDSRRLGATNQQKLDALQRVAENQFHYLNLYTTGLIKLNGAIYTDEAALVAAIKVRANLKPS</sequence>
<evidence type="ECO:0000313" key="3">
    <source>
        <dbReference type="Proteomes" id="UP000195609"/>
    </source>
</evidence>
<dbReference type="EMBL" id="CP136128">
    <property type="protein sequence ID" value="WNX26456.1"/>
    <property type="molecule type" value="Genomic_DNA"/>
</dbReference>
<dbReference type="EMBL" id="CP017065">
    <property type="protein sequence ID" value="ARY91822.1"/>
    <property type="molecule type" value="Genomic_DNA"/>
</dbReference>
<reference evidence="2 4" key="2">
    <citation type="submission" date="2023-09" db="EMBL/GenBank/DDBJ databases">
        <title>Genomic characteristic of L. casei group strains isolated from clinical sources.</title>
        <authorList>
            <person name="Jarocki P."/>
        </authorList>
    </citation>
    <scope>NUCLEOTIDE SEQUENCE [LARGE SCALE GENOMIC DNA]</scope>
    <source>
        <strain evidence="2 4">LMG 24099</strain>
    </source>
</reference>
<organism evidence="1 3">
    <name type="scientific">Lacticaseibacillus casei</name>
    <name type="common">Lactobacillus casei</name>
    <dbReference type="NCBI Taxonomy" id="1582"/>
    <lineage>
        <taxon>Bacteria</taxon>
        <taxon>Bacillati</taxon>
        <taxon>Bacillota</taxon>
        <taxon>Bacilli</taxon>
        <taxon>Lactobacillales</taxon>
        <taxon>Lactobacillaceae</taxon>
        <taxon>Lacticaseibacillus</taxon>
    </lineage>
</organism>
<dbReference type="SUPFAM" id="SSF52309">
    <property type="entry name" value="N-(deoxy)ribosyltransferase-like"/>
    <property type="match status" value="1"/>
</dbReference>
<dbReference type="GO" id="GO:0009159">
    <property type="term" value="P:deoxyribonucleoside monophosphate catabolic process"/>
    <property type="evidence" value="ECO:0007669"/>
    <property type="project" value="TreeGrafter"/>
</dbReference>
<dbReference type="Pfam" id="PF05014">
    <property type="entry name" value="Nuc_deoxyrib_tr"/>
    <property type="match status" value="1"/>
</dbReference>
<keyword evidence="4" id="KW-1185">Reference proteome</keyword>
<dbReference type="PANTHER" id="PTHR15364">
    <property type="entry name" value="2'-DEOXYNUCLEOSIDE 5'-PHOSPHATE N-HYDROLASE 1"/>
    <property type="match status" value="1"/>
</dbReference>